<dbReference type="EMBL" id="JAKRKC020000001">
    <property type="protein sequence ID" value="MCK2212394.1"/>
    <property type="molecule type" value="Genomic_DNA"/>
</dbReference>
<accession>A0ABT0FJA7</accession>
<organism evidence="1 2">
    <name type="scientific">Actinomadura luzonensis</name>
    <dbReference type="NCBI Taxonomy" id="2805427"/>
    <lineage>
        <taxon>Bacteria</taxon>
        <taxon>Bacillati</taxon>
        <taxon>Actinomycetota</taxon>
        <taxon>Actinomycetes</taxon>
        <taxon>Streptosporangiales</taxon>
        <taxon>Thermomonosporaceae</taxon>
        <taxon>Actinomadura</taxon>
    </lineage>
</organism>
<reference evidence="1 2" key="1">
    <citation type="submission" date="2022-04" db="EMBL/GenBank/DDBJ databases">
        <title>Genome draft of Actinomadura sp. ATCC 31491.</title>
        <authorList>
            <person name="Shi X."/>
            <person name="Du Y."/>
        </authorList>
    </citation>
    <scope>NUCLEOTIDE SEQUENCE [LARGE SCALE GENOMIC DNA]</scope>
    <source>
        <strain evidence="1 2">ATCC 31491</strain>
    </source>
</reference>
<gene>
    <name evidence="1" type="ORF">MF672_001055</name>
</gene>
<keyword evidence="2" id="KW-1185">Reference proteome</keyword>
<evidence type="ECO:0000313" key="2">
    <source>
        <dbReference type="Proteomes" id="UP001317259"/>
    </source>
</evidence>
<sequence>MTAGTPLRIRVLASSPVTWPGSPTPAELADLLSWRRPPPPAMVGRTCWIPLAEGALKIKGVGLTSRSSAGLRITPPDPVNQFFRTFVHVGFDANGDWRLVDSGPAPMGGCRVSRAMSEYDAAVRLRRKGVPAVLPVGAWEYPDLHFAPTDENLGVAVTLSPHASPWRCDILLRPPDDGPPGRRRVYDKLVREATPSERLASLALEFGARLRGLHEVGLHRYSGGPANWGYDPERDDTYLVDLDSCRPLEQSAEPARALECLRDLASCAFNMAAHAMGNRATFRWRPEELAAGEPFHSLYQGYFPECAPNEIARAVRPFAAYYTDLYLRHVETDASIWMDRRVGYVALIMGALPLYTRVAAGSGELPAPLPVDMVWRAAEPFLGAVGRRRIEGLPGIAETHIASSALTMKR</sequence>
<evidence type="ECO:0008006" key="3">
    <source>
        <dbReference type="Google" id="ProtNLM"/>
    </source>
</evidence>
<dbReference type="RefSeq" id="WP_242377102.1">
    <property type="nucleotide sequence ID" value="NZ_JAKRKC020000001.1"/>
</dbReference>
<name>A0ABT0FJA7_9ACTN</name>
<evidence type="ECO:0000313" key="1">
    <source>
        <dbReference type="EMBL" id="MCK2212394.1"/>
    </source>
</evidence>
<proteinExistence type="predicted"/>
<dbReference type="Proteomes" id="UP001317259">
    <property type="component" value="Unassembled WGS sequence"/>
</dbReference>
<comment type="caution">
    <text evidence="1">The sequence shown here is derived from an EMBL/GenBank/DDBJ whole genome shotgun (WGS) entry which is preliminary data.</text>
</comment>
<protein>
    <recommendedName>
        <fullName evidence="3">Aminoglycoside phosphotransferase domain-containing protein</fullName>
    </recommendedName>
</protein>